<dbReference type="PRINTS" id="PR00620">
    <property type="entry name" value="HISTONEH2A"/>
</dbReference>
<evidence type="ECO:0000256" key="8">
    <source>
        <dbReference type="RuleBase" id="RU003767"/>
    </source>
</evidence>
<name>A0AAV7JDS2_9METZ</name>
<dbReference type="InterPro" id="IPR007125">
    <property type="entry name" value="H2A/H2B/H3"/>
</dbReference>
<dbReference type="InterPro" id="IPR002119">
    <property type="entry name" value="Histone_H2A"/>
</dbReference>
<evidence type="ECO:0000256" key="2">
    <source>
        <dbReference type="ARBA" id="ARBA00004286"/>
    </source>
</evidence>
<dbReference type="InterPro" id="IPR032458">
    <property type="entry name" value="Histone_H2A_CS"/>
</dbReference>
<comment type="subcellular location">
    <subcellularLocation>
        <location evidence="2">Chromosome</location>
    </subcellularLocation>
    <subcellularLocation>
        <location evidence="1 8">Nucleus</location>
    </subcellularLocation>
</comment>
<gene>
    <name evidence="10" type="ORF">LOD99_12730</name>
</gene>
<keyword evidence="5 8" id="KW-0238">DNA-binding</keyword>
<dbReference type="PANTHER" id="PTHR23430">
    <property type="entry name" value="HISTONE H2A"/>
    <property type="match status" value="1"/>
</dbReference>
<dbReference type="CDD" id="cd00074">
    <property type="entry name" value="HFD_H2A"/>
    <property type="match status" value="1"/>
</dbReference>
<protein>
    <recommendedName>
        <fullName evidence="8">Histone H2A</fullName>
    </recommendedName>
</protein>
<evidence type="ECO:0000256" key="5">
    <source>
        <dbReference type="ARBA" id="ARBA00023125"/>
    </source>
</evidence>
<dbReference type="SUPFAM" id="SSF47113">
    <property type="entry name" value="Histone-fold"/>
    <property type="match status" value="1"/>
</dbReference>
<keyword evidence="6 8" id="KW-0539">Nucleus</keyword>
<comment type="caution">
    <text evidence="10">The sequence shown here is derived from an EMBL/GenBank/DDBJ whole genome shotgun (WGS) entry which is preliminary data.</text>
</comment>
<dbReference type="Proteomes" id="UP001165289">
    <property type="component" value="Unassembled WGS sequence"/>
</dbReference>
<comment type="subunit">
    <text evidence="8">The nucleosome is a histone octamer containing two molecules each of H2A, H2B, H3 and H4 assembled in one H3-H4 heterotetramer and two H2A-H2B heterodimers. The octamer wraps approximately 147 bp of DNA.</text>
</comment>
<evidence type="ECO:0000256" key="7">
    <source>
        <dbReference type="ARBA" id="ARBA00023269"/>
    </source>
</evidence>
<dbReference type="EMBL" id="JAKMXF010000354">
    <property type="protein sequence ID" value="KAI6646609.1"/>
    <property type="molecule type" value="Genomic_DNA"/>
</dbReference>
<organism evidence="10 11">
    <name type="scientific">Oopsacas minuta</name>
    <dbReference type="NCBI Taxonomy" id="111878"/>
    <lineage>
        <taxon>Eukaryota</taxon>
        <taxon>Metazoa</taxon>
        <taxon>Porifera</taxon>
        <taxon>Hexactinellida</taxon>
        <taxon>Hexasterophora</taxon>
        <taxon>Lyssacinosida</taxon>
        <taxon>Leucopsacidae</taxon>
        <taxon>Oopsacas</taxon>
    </lineage>
</organism>
<accession>A0AAV7JDS2</accession>
<keyword evidence="11" id="KW-1185">Reference proteome</keyword>
<evidence type="ECO:0000256" key="3">
    <source>
        <dbReference type="ARBA" id="ARBA00010691"/>
    </source>
</evidence>
<evidence type="ECO:0000256" key="4">
    <source>
        <dbReference type="ARBA" id="ARBA00022454"/>
    </source>
</evidence>
<evidence type="ECO:0000256" key="1">
    <source>
        <dbReference type="ARBA" id="ARBA00004123"/>
    </source>
</evidence>
<dbReference type="AlphaFoldDB" id="A0AAV7JDS2"/>
<dbReference type="GO" id="GO:0000786">
    <property type="term" value="C:nucleosome"/>
    <property type="evidence" value="ECO:0007669"/>
    <property type="project" value="UniProtKB-KW"/>
</dbReference>
<dbReference type="GO" id="GO:0046982">
    <property type="term" value="F:protein heterodimerization activity"/>
    <property type="evidence" value="ECO:0007669"/>
    <property type="project" value="InterPro"/>
</dbReference>
<proteinExistence type="inferred from homology"/>
<sequence length="113" mass="12555">MPAPPNLISRRRKSARAGLIFPVPRIGKNFKNCTVKLRPRVKAMVYLTAVLEYLVAELLDAAGQVTKQLKRSMITPSFIALAIFLDADYHKLLRGVIIPSVSNPCAYSSSRRS</sequence>
<dbReference type="Pfam" id="PF00125">
    <property type="entry name" value="Histone"/>
    <property type="match status" value="1"/>
</dbReference>
<dbReference type="GO" id="GO:0030527">
    <property type="term" value="F:structural constituent of chromatin"/>
    <property type="evidence" value="ECO:0007669"/>
    <property type="project" value="InterPro"/>
</dbReference>
<reference evidence="10 11" key="1">
    <citation type="journal article" date="2023" name="BMC Biol.">
        <title>The compact genome of the sponge Oopsacas minuta (Hexactinellida) is lacking key metazoan core genes.</title>
        <authorList>
            <person name="Santini S."/>
            <person name="Schenkelaars Q."/>
            <person name="Jourda C."/>
            <person name="Duchesne M."/>
            <person name="Belahbib H."/>
            <person name="Rocher C."/>
            <person name="Selva M."/>
            <person name="Riesgo A."/>
            <person name="Vervoort M."/>
            <person name="Leys S.P."/>
            <person name="Kodjabachian L."/>
            <person name="Le Bivic A."/>
            <person name="Borchiellini C."/>
            <person name="Claverie J.M."/>
            <person name="Renard E."/>
        </authorList>
    </citation>
    <scope>NUCLEOTIDE SEQUENCE [LARGE SCALE GENOMIC DNA]</scope>
    <source>
        <strain evidence="10">SPO-2</strain>
    </source>
</reference>
<dbReference type="GO" id="GO:0005634">
    <property type="term" value="C:nucleus"/>
    <property type="evidence" value="ECO:0007669"/>
    <property type="project" value="UniProtKB-SubCell"/>
</dbReference>
<evidence type="ECO:0000313" key="10">
    <source>
        <dbReference type="EMBL" id="KAI6646609.1"/>
    </source>
</evidence>
<dbReference type="PROSITE" id="PS00046">
    <property type="entry name" value="HISTONE_H2A"/>
    <property type="match status" value="1"/>
</dbReference>
<comment type="similarity">
    <text evidence="3 8">Belongs to the histone H2A family.</text>
</comment>
<evidence type="ECO:0000313" key="11">
    <source>
        <dbReference type="Proteomes" id="UP001165289"/>
    </source>
</evidence>
<dbReference type="SMART" id="SM00414">
    <property type="entry name" value="H2A"/>
    <property type="match status" value="1"/>
</dbReference>
<evidence type="ECO:0000259" key="9">
    <source>
        <dbReference type="Pfam" id="PF00125"/>
    </source>
</evidence>
<keyword evidence="7 8" id="KW-0544">Nucleosome core</keyword>
<dbReference type="InterPro" id="IPR009072">
    <property type="entry name" value="Histone-fold"/>
</dbReference>
<dbReference type="GO" id="GO:0003677">
    <property type="term" value="F:DNA binding"/>
    <property type="evidence" value="ECO:0007669"/>
    <property type="project" value="UniProtKB-KW"/>
</dbReference>
<feature type="domain" description="Core Histone H2A/H2B/H3" evidence="9">
    <location>
        <begin position="11"/>
        <end position="83"/>
    </location>
</feature>
<keyword evidence="4 8" id="KW-0158">Chromosome</keyword>
<dbReference type="Gene3D" id="1.10.20.10">
    <property type="entry name" value="Histone, subunit A"/>
    <property type="match status" value="1"/>
</dbReference>
<evidence type="ECO:0000256" key="6">
    <source>
        <dbReference type="ARBA" id="ARBA00023242"/>
    </source>
</evidence>